<protein>
    <submittedName>
        <fullName evidence="7">Carboxylesterase-like protein 1</fullName>
    </submittedName>
</protein>
<keyword evidence="2" id="KW-0719">Serine esterase</keyword>
<evidence type="ECO:0000313" key="9">
    <source>
        <dbReference type="EMBL" id="RWS17844.1"/>
    </source>
</evidence>
<dbReference type="SUPFAM" id="SSF53474">
    <property type="entry name" value="alpha/beta-Hydrolases"/>
    <property type="match status" value="1"/>
</dbReference>
<evidence type="ECO:0000313" key="7">
    <source>
        <dbReference type="EMBL" id="RWS14540.1"/>
    </source>
</evidence>
<feature type="domain" description="Carboxylesterase type B" evidence="6">
    <location>
        <begin position="23"/>
        <end position="497"/>
    </location>
</feature>
<feature type="non-terminal residue" evidence="7">
    <location>
        <position position="1"/>
    </location>
</feature>
<dbReference type="GO" id="GO:0019695">
    <property type="term" value="P:choline metabolic process"/>
    <property type="evidence" value="ECO:0007669"/>
    <property type="project" value="TreeGrafter"/>
</dbReference>
<evidence type="ECO:0000256" key="2">
    <source>
        <dbReference type="ARBA" id="ARBA00022487"/>
    </source>
</evidence>
<evidence type="ECO:0000259" key="6">
    <source>
        <dbReference type="Pfam" id="PF00135"/>
    </source>
</evidence>
<feature type="chain" id="PRO_5033809569" evidence="5">
    <location>
        <begin position="22"/>
        <end position="557"/>
    </location>
</feature>
<dbReference type="STRING" id="1965070.A0A3S3P8K8"/>
<evidence type="ECO:0000256" key="3">
    <source>
        <dbReference type="ARBA" id="ARBA00022801"/>
    </source>
</evidence>
<dbReference type="EMBL" id="NCKU01000694">
    <property type="protein sequence ID" value="RWS14540.1"/>
    <property type="molecule type" value="Genomic_DNA"/>
</dbReference>
<dbReference type="OrthoDB" id="19653at2759"/>
<evidence type="ECO:0000256" key="1">
    <source>
        <dbReference type="ARBA" id="ARBA00005964"/>
    </source>
</evidence>
<accession>A0A3S3P8K8</accession>
<dbReference type="GO" id="GO:0006581">
    <property type="term" value="P:acetylcholine catabolic process"/>
    <property type="evidence" value="ECO:0007669"/>
    <property type="project" value="TreeGrafter"/>
</dbReference>
<dbReference type="GO" id="GO:0005886">
    <property type="term" value="C:plasma membrane"/>
    <property type="evidence" value="ECO:0007669"/>
    <property type="project" value="TreeGrafter"/>
</dbReference>
<organism evidence="7 10">
    <name type="scientific">Dinothrombium tinctorium</name>
    <dbReference type="NCBI Taxonomy" id="1965070"/>
    <lineage>
        <taxon>Eukaryota</taxon>
        <taxon>Metazoa</taxon>
        <taxon>Ecdysozoa</taxon>
        <taxon>Arthropoda</taxon>
        <taxon>Chelicerata</taxon>
        <taxon>Arachnida</taxon>
        <taxon>Acari</taxon>
        <taxon>Acariformes</taxon>
        <taxon>Trombidiformes</taxon>
        <taxon>Prostigmata</taxon>
        <taxon>Anystina</taxon>
        <taxon>Parasitengona</taxon>
        <taxon>Trombidioidea</taxon>
        <taxon>Trombidiidae</taxon>
        <taxon>Dinothrombium</taxon>
    </lineage>
</organism>
<dbReference type="Proteomes" id="UP000285301">
    <property type="component" value="Unassembled WGS sequence"/>
</dbReference>
<evidence type="ECO:0000313" key="10">
    <source>
        <dbReference type="Proteomes" id="UP000285301"/>
    </source>
</evidence>
<dbReference type="Pfam" id="PF00135">
    <property type="entry name" value="COesterase"/>
    <property type="match status" value="1"/>
</dbReference>
<dbReference type="InterPro" id="IPR019819">
    <property type="entry name" value="Carboxylesterase_B_CS"/>
</dbReference>
<gene>
    <name evidence="9" type="ORF">B4U79_02871</name>
    <name evidence="7" type="ORF">B4U79_13522</name>
    <name evidence="8" type="ORF">B4U79_13803</name>
</gene>
<dbReference type="PROSITE" id="PS00941">
    <property type="entry name" value="CARBOXYLESTERASE_B_2"/>
    <property type="match status" value="1"/>
</dbReference>
<dbReference type="InterPro" id="IPR029058">
    <property type="entry name" value="AB_hydrolase_fold"/>
</dbReference>
<feature type="signal peptide" evidence="5">
    <location>
        <begin position="1"/>
        <end position="21"/>
    </location>
</feature>
<dbReference type="EMBL" id="NCKU01000030">
    <property type="protein sequence ID" value="RWS17844.1"/>
    <property type="molecule type" value="Genomic_DNA"/>
</dbReference>
<dbReference type="AlphaFoldDB" id="A0A3S3P8K8"/>
<evidence type="ECO:0000313" key="8">
    <source>
        <dbReference type="EMBL" id="RWS17827.1"/>
    </source>
</evidence>
<dbReference type="Gene3D" id="3.40.50.1820">
    <property type="entry name" value="alpha/beta hydrolase"/>
    <property type="match status" value="1"/>
</dbReference>
<reference evidence="7" key="2">
    <citation type="submission" date="2018-11" db="EMBL/GenBank/DDBJ databases">
        <title>Trombidioid mite genomics.</title>
        <authorList>
            <person name="Dong X."/>
        </authorList>
    </citation>
    <scope>NUCLEOTIDE SEQUENCE</scope>
    <source>
        <strain evidence="7">UoL-WK</strain>
    </source>
</reference>
<proteinExistence type="inferred from homology"/>
<dbReference type="PANTHER" id="PTHR43918">
    <property type="entry name" value="ACETYLCHOLINESTERASE"/>
    <property type="match status" value="1"/>
</dbReference>
<keyword evidence="10" id="KW-1185">Reference proteome</keyword>
<comment type="similarity">
    <text evidence="1">Belongs to the type-B carboxylesterase/lipase family.</text>
</comment>
<reference evidence="7 10" key="1">
    <citation type="journal article" date="2018" name="Gigascience">
        <title>Genomes of trombidid mites reveal novel predicted allergens and laterally-transferred genes associated with secondary metabolism.</title>
        <authorList>
            <person name="Dong X."/>
            <person name="Chaisiri K."/>
            <person name="Xia D."/>
            <person name="Armstrong S.D."/>
            <person name="Fang Y."/>
            <person name="Donnelly M.J."/>
            <person name="Kadowaki T."/>
            <person name="McGarry J.W."/>
            <person name="Darby A.C."/>
            <person name="Makepeace B.L."/>
        </authorList>
    </citation>
    <scope>NUCLEOTIDE SEQUENCE [LARGE SCALE GENOMIC DNA]</scope>
    <source>
        <strain evidence="7">UoL-WK</strain>
    </source>
</reference>
<evidence type="ECO:0000256" key="5">
    <source>
        <dbReference type="SAM" id="SignalP"/>
    </source>
</evidence>
<name>A0A3S3P8K8_9ACAR</name>
<comment type="caution">
    <text evidence="7">The sequence shown here is derived from an EMBL/GenBank/DDBJ whole genome shotgun (WGS) entry which is preliminary data.</text>
</comment>
<dbReference type="PANTHER" id="PTHR43918:SF4">
    <property type="entry name" value="CARBOXYLIC ESTER HYDROLASE"/>
    <property type="match status" value="1"/>
</dbReference>
<keyword evidence="5" id="KW-0732">Signal</keyword>
<dbReference type="GO" id="GO:0003990">
    <property type="term" value="F:acetylcholinesterase activity"/>
    <property type="evidence" value="ECO:0007669"/>
    <property type="project" value="TreeGrafter"/>
</dbReference>
<keyword evidence="3" id="KW-0378">Hydrolase</keyword>
<sequence length="557" mass="62239">TSSTMFKTFILLQLLLAIAAATEPSVYSKVGKLVGNRVFIDENEVHEFLGVPFAKAPIGSLRFKKPQPLPSTISAVRDSTKFAPTCVQMRHITEAINPLLNVDEDHKTSEDCLYLNVYVPVTNETFLPVMVWIPGEGFDFADARQFNGSYMAAIGKVIVVTVQYRVGVFGFLKIDGFAPGNMGLWDQVEALRWVKNNAKVFGGDPNKITVFGRFTGSMSISLLLTSPTILHQHLFRRAILMSGVAVGSWVFDNNAVEKSNHLMEMVGCQKNAECLKNIDPQELLVQSSYGWRPTIDYDFTVDEPLGALRKGQFTVGVSEMLLGTNEAEGTLCLLTHFATKSKYYPKFIKNKLSKEDFLEMVKMDLSMFLGSTEPMDWLHEQLLSYRLSSPKVSLEKEYINFCSSLLIKSPMERFANLLSNEIIIPTYTYNLNYRPSFSKQPSSIKTAAHGDDVLLLFGLANTEHEVALEDHLIAESLIEAFALFASKGRIVLNTTNDPSIDFARVAFNPTSNIKISKLSNATIVDSINSCHFKRNAETLLGLMQTHPDWSHIYNFSS</sequence>
<keyword evidence="4" id="KW-0325">Glycoprotein</keyword>
<dbReference type="EMBL" id="NCKU01000031">
    <property type="protein sequence ID" value="RWS17827.1"/>
    <property type="molecule type" value="Genomic_DNA"/>
</dbReference>
<dbReference type="GO" id="GO:0005615">
    <property type="term" value="C:extracellular space"/>
    <property type="evidence" value="ECO:0007669"/>
    <property type="project" value="TreeGrafter"/>
</dbReference>
<dbReference type="InterPro" id="IPR002018">
    <property type="entry name" value="CarbesteraseB"/>
</dbReference>
<dbReference type="InterPro" id="IPR050654">
    <property type="entry name" value="AChE-related_enzymes"/>
</dbReference>
<evidence type="ECO:0000256" key="4">
    <source>
        <dbReference type="ARBA" id="ARBA00023180"/>
    </source>
</evidence>